<accession>F2BWA2</accession>
<dbReference type="InterPro" id="IPR006042">
    <property type="entry name" value="Xan_ur_permease"/>
</dbReference>
<dbReference type="eggNOG" id="COG2233">
    <property type="taxonomic scope" value="Bacteria"/>
</dbReference>
<feature type="transmembrane region" description="Helical" evidence="8">
    <location>
        <begin position="346"/>
        <end position="367"/>
    </location>
</feature>
<gene>
    <name evidence="9" type="primary">pbuX</name>
    <name evidence="9" type="ORF">HMPREF9083_0469</name>
</gene>
<feature type="transmembrane region" description="Helical" evidence="8">
    <location>
        <begin position="319"/>
        <end position="340"/>
    </location>
</feature>
<evidence type="ECO:0000313" key="9">
    <source>
        <dbReference type="EMBL" id="EGF15257.1"/>
    </source>
</evidence>
<feature type="transmembrane region" description="Helical" evidence="8">
    <location>
        <begin position="106"/>
        <end position="128"/>
    </location>
</feature>
<dbReference type="PANTHER" id="PTHR42810">
    <property type="entry name" value="PURINE PERMEASE C1399.01C-RELATED"/>
    <property type="match status" value="1"/>
</dbReference>
<feature type="transmembrane region" description="Helical" evidence="8">
    <location>
        <begin position="81"/>
        <end position="100"/>
    </location>
</feature>
<comment type="similarity">
    <text evidence="2">Belongs to the nucleobase:cation symporter-2 (NCS2) (TC 2.A.40) family.</text>
</comment>
<evidence type="ECO:0000256" key="2">
    <source>
        <dbReference type="ARBA" id="ARBA00008821"/>
    </source>
</evidence>
<organism evidence="9 10">
    <name type="scientific">Dialister micraerophilus DSM 19965</name>
    <dbReference type="NCBI Taxonomy" id="888062"/>
    <lineage>
        <taxon>Bacteria</taxon>
        <taxon>Bacillati</taxon>
        <taxon>Bacillota</taxon>
        <taxon>Negativicutes</taxon>
        <taxon>Veillonellales</taxon>
        <taxon>Veillonellaceae</taxon>
        <taxon>Dialister</taxon>
    </lineage>
</organism>
<evidence type="ECO:0000256" key="6">
    <source>
        <dbReference type="ARBA" id="ARBA00022989"/>
    </source>
</evidence>
<dbReference type="AlphaFoldDB" id="F2BWA2"/>
<dbReference type="HOGENOM" id="CLU_017959_8_0_9"/>
<evidence type="ECO:0000256" key="5">
    <source>
        <dbReference type="ARBA" id="ARBA00022692"/>
    </source>
</evidence>
<keyword evidence="4" id="KW-1003">Cell membrane</keyword>
<evidence type="ECO:0000256" key="8">
    <source>
        <dbReference type="SAM" id="Phobius"/>
    </source>
</evidence>
<feature type="transmembrane region" description="Helical" evidence="8">
    <location>
        <begin position="195"/>
        <end position="217"/>
    </location>
</feature>
<evidence type="ECO:0000256" key="3">
    <source>
        <dbReference type="ARBA" id="ARBA00022448"/>
    </source>
</evidence>
<evidence type="ECO:0000256" key="4">
    <source>
        <dbReference type="ARBA" id="ARBA00022475"/>
    </source>
</evidence>
<reference evidence="9 10" key="1">
    <citation type="submission" date="2011-02" db="EMBL/GenBank/DDBJ databases">
        <authorList>
            <person name="Muzny D."/>
            <person name="Qin X."/>
            <person name="Deng J."/>
            <person name="Jiang H."/>
            <person name="Liu Y."/>
            <person name="Qu J."/>
            <person name="Song X.-Z."/>
            <person name="Zhang L."/>
            <person name="Thornton R."/>
            <person name="Coyle M."/>
            <person name="Francisco L."/>
            <person name="Jackson L."/>
            <person name="Javaid M."/>
            <person name="Korchina V."/>
            <person name="Kovar C."/>
            <person name="Mata R."/>
            <person name="Mathew T."/>
            <person name="Ngo R."/>
            <person name="Nguyen L."/>
            <person name="Nguyen N."/>
            <person name="Okwuonu G."/>
            <person name="Ongeri F."/>
            <person name="Pham C."/>
            <person name="Simmons D."/>
            <person name="Wilczek-Boney K."/>
            <person name="Hale W."/>
            <person name="Jakkamsetti A."/>
            <person name="Pham P."/>
            <person name="Ruth R."/>
            <person name="San Lucas F."/>
            <person name="Warren J."/>
            <person name="Zhang J."/>
            <person name="Zhao Z."/>
            <person name="Zhou C."/>
            <person name="Zhu D."/>
            <person name="Lee S."/>
            <person name="Bess C."/>
            <person name="Blankenburg K."/>
            <person name="Forbes L."/>
            <person name="Fu Q."/>
            <person name="Gubbala S."/>
            <person name="Hirani K."/>
            <person name="Jayaseelan J.C."/>
            <person name="Lara F."/>
            <person name="Munidasa M."/>
            <person name="Palculict T."/>
            <person name="Patil S."/>
            <person name="Pu L.-L."/>
            <person name="Saada N."/>
            <person name="Tang L."/>
            <person name="Weissenberger G."/>
            <person name="Zhu Y."/>
            <person name="Hemphill L."/>
            <person name="Shang Y."/>
            <person name="Youmans B."/>
            <person name="Ayvaz T."/>
            <person name="Ross M."/>
            <person name="Santibanez J."/>
            <person name="Aqrawi P."/>
            <person name="Gross S."/>
            <person name="Joshi V."/>
            <person name="Fowler G."/>
            <person name="Nazareth L."/>
            <person name="Reid J."/>
            <person name="Worley K."/>
            <person name="Petrosino J."/>
            <person name="Highlander S."/>
            <person name="Gibbs R."/>
        </authorList>
    </citation>
    <scope>NUCLEOTIDE SEQUENCE [LARGE SCALE GENOMIC DNA]</scope>
    <source>
        <strain evidence="9 10">DSM 19965</strain>
    </source>
</reference>
<dbReference type="RefSeq" id="WP_007555774.1">
    <property type="nucleotide sequence ID" value="NZ_GL878519.1"/>
</dbReference>
<dbReference type="STRING" id="888062.HMPREF9083_0469"/>
<dbReference type="NCBIfam" id="NF037981">
    <property type="entry name" value="NCS2_1"/>
    <property type="match status" value="1"/>
</dbReference>
<feature type="transmembrane region" description="Helical" evidence="8">
    <location>
        <begin position="135"/>
        <end position="156"/>
    </location>
</feature>
<dbReference type="Proteomes" id="UP000003503">
    <property type="component" value="Unassembled WGS sequence"/>
</dbReference>
<keyword evidence="6 8" id="KW-1133">Transmembrane helix</keyword>
<comment type="caution">
    <text evidence="9">The sequence shown here is derived from an EMBL/GenBank/DDBJ whole genome shotgun (WGS) entry which is preliminary data.</text>
</comment>
<dbReference type="Pfam" id="PF00860">
    <property type="entry name" value="Xan_ur_permease"/>
    <property type="match status" value="1"/>
</dbReference>
<evidence type="ECO:0000256" key="1">
    <source>
        <dbReference type="ARBA" id="ARBA00004651"/>
    </source>
</evidence>
<dbReference type="GO" id="GO:0005886">
    <property type="term" value="C:plasma membrane"/>
    <property type="evidence" value="ECO:0007669"/>
    <property type="project" value="UniProtKB-SubCell"/>
</dbReference>
<dbReference type="EMBL" id="AFBB01000007">
    <property type="protein sequence ID" value="EGF15257.1"/>
    <property type="molecule type" value="Genomic_DNA"/>
</dbReference>
<dbReference type="PANTHER" id="PTHR42810:SF2">
    <property type="entry name" value="PURINE PERMEASE C1399.01C-RELATED"/>
    <property type="match status" value="1"/>
</dbReference>
<feature type="transmembrane region" description="Helical" evidence="8">
    <location>
        <begin position="52"/>
        <end position="69"/>
    </location>
</feature>
<feature type="transmembrane region" description="Helical" evidence="8">
    <location>
        <begin position="20"/>
        <end position="40"/>
    </location>
</feature>
<feature type="transmembrane region" description="Helical" evidence="8">
    <location>
        <begin position="237"/>
        <end position="257"/>
    </location>
</feature>
<dbReference type="InterPro" id="IPR017588">
    <property type="entry name" value="UacT-like"/>
</dbReference>
<dbReference type="InterPro" id="IPR006043">
    <property type="entry name" value="NCS2"/>
</dbReference>
<protein>
    <submittedName>
        <fullName evidence="9">NCS2 family nucleobase:cation symporter-2, xanthine/uracil permease</fullName>
    </submittedName>
</protein>
<sequence length="435" mass="45879">MNTKDAIYEFYGKISLKKAVPFGLQHVLAMFVANIAPILIVTGVVKMPAHEAGALVQAAMIIAGVGSLLQMFPFWKIGSGLPIIMGISFTFVSVFCVIGTKYGYGAVLGAALVGGILEGTLGLGAKWWRKLVPPIVSASVVTAIGFSLLPIGANSFGGGFGNPNFGDANYLIVGTVTLVSCLAFNIFAKSFYKQLSVLFGLVVGYITAYFFGMVNLGRLTTVSLFSVPSFMPYPMEFHWDAILSVALIFLVSATETLGDTSALATMGFSKDAGDKEITGAITVDGYISSLSSIFGCMPITSFSQNVGLIAMTGVVNRKAIASGAVIMILAGLFPSLGVILASLPDAVLGGCTLMMFGSIVVSGVRMISKCGYSQRNMSIVALSLSIGLGFTQSPQIFRIFPDLIKSVFAENCVAIVFIVAIILNLIFPKDKEIEE</sequence>
<dbReference type="GO" id="GO:0042907">
    <property type="term" value="F:xanthine transmembrane transporter activity"/>
    <property type="evidence" value="ECO:0007669"/>
    <property type="project" value="TreeGrafter"/>
</dbReference>
<keyword evidence="3" id="KW-0813">Transport</keyword>
<feature type="transmembrane region" description="Helical" evidence="8">
    <location>
        <begin position="168"/>
        <end position="188"/>
    </location>
</feature>
<keyword evidence="10" id="KW-1185">Reference proteome</keyword>
<dbReference type="NCBIfam" id="TIGR03173">
    <property type="entry name" value="pbuX"/>
    <property type="match status" value="1"/>
</dbReference>
<evidence type="ECO:0000256" key="7">
    <source>
        <dbReference type="ARBA" id="ARBA00023136"/>
    </source>
</evidence>
<comment type="subcellular location">
    <subcellularLocation>
        <location evidence="1">Cell membrane</location>
        <topology evidence="1">Multi-pass membrane protein</topology>
    </subcellularLocation>
</comment>
<dbReference type="NCBIfam" id="TIGR00801">
    <property type="entry name" value="ncs2"/>
    <property type="match status" value="1"/>
</dbReference>
<keyword evidence="7 8" id="KW-0472">Membrane</keyword>
<evidence type="ECO:0000313" key="10">
    <source>
        <dbReference type="Proteomes" id="UP000003503"/>
    </source>
</evidence>
<dbReference type="PROSITE" id="PS01116">
    <property type="entry name" value="XANTH_URACIL_PERMASE"/>
    <property type="match status" value="1"/>
</dbReference>
<name>F2BWA2_9FIRM</name>
<feature type="transmembrane region" description="Helical" evidence="8">
    <location>
        <begin position="379"/>
        <end position="400"/>
    </location>
</feature>
<keyword evidence="5 8" id="KW-0812">Transmembrane</keyword>
<feature type="transmembrane region" description="Helical" evidence="8">
    <location>
        <begin position="406"/>
        <end position="427"/>
    </location>
</feature>
<proteinExistence type="inferred from homology"/>